<dbReference type="Pfam" id="PF12954">
    <property type="entry name" value="DUF3843"/>
    <property type="match status" value="1"/>
</dbReference>
<reference evidence="1" key="1">
    <citation type="submission" date="2019-11" db="EMBL/GenBank/DDBJ databases">
        <authorList>
            <person name="Feng L."/>
        </authorList>
    </citation>
    <scope>NUCLEOTIDE SEQUENCE</scope>
    <source>
        <strain evidence="1">PmerdaeLFYP103</strain>
    </source>
</reference>
<sequence>MTLKLLLDWAQIIYSMKNIKIYPKDWLQLHPYKQSDPTDSYYTNIANRIYGMLEETRLAYSFEKDEVKQISIRMAAYFEDVISGLNIWRSFITEHKALYGKFLPFYTPDDHYYDDEVNYEDIRFLLWHYTQQYHGFHKGTFVSPDNAANGDTAKLIYQMFCDEWTTAPENERLQQLFAPETRYEDVDKYNELLHWFHYQCYLFTDSHQELTDTVKEYWEQTKEKDEQFIMTAYEALAHISKSAFLAYTAPKWLSLIFPADHPDHSLFVEEGEKSQAFKEPVSEESKKMLTEHFEKFTAAAEGKALLYFQNKREFLDFLTKIGIETEGATGDTASRKFAVYATPSEGLQVLADGVEYIKDENNPFYNQKKAENQGLSFFMIRKCSPYLLRILEEKGMLADAQAKSLAGEERSKAIVHENWEFLMRYFLREY</sequence>
<evidence type="ECO:0008006" key="2">
    <source>
        <dbReference type="Google" id="ProtNLM"/>
    </source>
</evidence>
<accession>A0A6N3GGE7</accession>
<protein>
    <recommendedName>
        <fullName evidence="2">DUF3843 family protein</fullName>
    </recommendedName>
</protein>
<dbReference type="InterPro" id="IPR024214">
    <property type="entry name" value="DUF3843"/>
</dbReference>
<dbReference type="AlphaFoldDB" id="A0A6N3GGE7"/>
<evidence type="ECO:0000313" key="1">
    <source>
        <dbReference type="EMBL" id="VYU63484.1"/>
    </source>
</evidence>
<organism evidence="1">
    <name type="scientific">Parabacteroides merdae</name>
    <dbReference type="NCBI Taxonomy" id="46503"/>
    <lineage>
        <taxon>Bacteria</taxon>
        <taxon>Pseudomonadati</taxon>
        <taxon>Bacteroidota</taxon>
        <taxon>Bacteroidia</taxon>
        <taxon>Bacteroidales</taxon>
        <taxon>Tannerellaceae</taxon>
        <taxon>Parabacteroides</taxon>
    </lineage>
</organism>
<gene>
    <name evidence="1" type="ORF">PMLFYP103_02956</name>
</gene>
<name>A0A6N3GGE7_9BACT</name>
<dbReference type="EMBL" id="CACRUV010000039">
    <property type="protein sequence ID" value="VYU63484.1"/>
    <property type="molecule type" value="Genomic_DNA"/>
</dbReference>
<proteinExistence type="predicted"/>